<proteinExistence type="predicted"/>
<dbReference type="RefSeq" id="WP_127936852.1">
    <property type="nucleotide sequence ID" value="NZ_SAUN01000001.1"/>
</dbReference>
<comment type="caution">
    <text evidence="2">The sequence shown here is derived from an EMBL/GenBank/DDBJ whole genome shotgun (WGS) entry which is preliminary data.</text>
</comment>
<keyword evidence="1" id="KW-0732">Signal</keyword>
<keyword evidence="3" id="KW-1185">Reference proteome</keyword>
<protein>
    <submittedName>
        <fullName evidence="2">Uncharacterized protein</fullName>
    </submittedName>
</protein>
<feature type="chain" id="PRO_5019317190" evidence="1">
    <location>
        <begin position="28"/>
        <end position="123"/>
    </location>
</feature>
<reference evidence="2 3" key="1">
    <citation type="submission" date="2019-01" db="EMBL/GenBank/DDBJ databases">
        <title>Sequencing the genomes of 1000 actinobacteria strains.</title>
        <authorList>
            <person name="Klenk H.-P."/>
        </authorList>
    </citation>
    <scope>NUCLEOTIDE SEQUENCE [LARGE SCALE GENOMIC DNA]</scope>
    <source>
        <strain evidence="2 3">DSM 43925</strain>
    </source>
</reference>
<dbReference type="Proteomes" id="UP000284824">
    <property type="component" value="Unassembled WGS sequence"/>
</dbReference>
<organism evidence="2 3">
    <name type="scientific">Nonomuraea polychroma</name>
    <dbReference type="NCBI Taxonomy" id="46176"/>
    <lineage>
        <taxon>Bacteria</taxon>
        <taxon>Bacillati</taxon>
        <taxon>Actinomycetota</taxon>
        <taxon>Actinomycetes</taxon>
        <taxon>Streptosporangiales</taxon>
        <taxon>Streptosporangiaceae</taxon>
        <taxon>Nonomuraea</taxon>
    </lineage>
</organism>
<name>A0A438MI11_9ACTN</name>
<evidence type="ECO:0000313" key="3">
    <source>
        <dbReference type="Proteomes" id="UP000284824"/>
    </source>
</evidence>
<evidence type="ECO:0000313" key="2">
    <source>
        <dbReference type="EMBL" id="RVX45198.1"/>
    </source>
</evidence>
<evidence type="ECO:0000256" key="1">
    <source>
        <dbReference type="SAM" id="SignalP"/>
    </source>
</evidence>
<dbReference type="AlphaFoldDB" id="A0A438MI11"/>
<dbReference type="EMBL" id="SAUN01000001">
    <property type="protein sequence ID" value="RVX45198.1"/>
    <property type="molecule type" value="Genomic_DNA"/>
</dbReference>
<accession>A0A438MI11</accession>
<gene>
    <name evidence="2" type="ORF">EDD27_7983</name>
</gene>
<sequence>MFLSAKTTVAAALLAAGVLAAAAPAQAATETPQSVCGDGFRVVKDGVRTIRDRQGRQLGQVFLLYSRRTGCNCVVTFRTLFDVAHAKIRMGATLTVQTTTPPLRTVLPGSVQYQGDRRAPPYT</sequence>
<feature type="signal peptide" evidence="1">
    <location>
        <begin position="1"/>
        <end position="27"/>
    </location>
</feature>
<dbReference type="OrthoDB" id="1099523at2"/>